<feature type="compositionally biased region" description="Basic and acidic residues" evidence="13">
    <location>
        <begin position="229"/>
        <end position="238"/>
    </location>
</feature>
<dbReference type="Pfam" id="PF03104">
    <property type="entry name" value="DNA_pol_B_exo1"/>
    <property type="match status" value="1"/>
</dbReference>
<dbReference type="InterPro" id="IPR006133">
    <property type="entry name" value="DNA-dir_DNA_pol_B_exonuc"/>
</dbReference>
<dbReference type="SUPFAM" id="SSF90234">
    <property type="entry name" value="Zinc finger domain of DNA polymerase-alpha"/>
    <property type="match status" value="1"/>
</dbReference>
<evidence type="ECO:0000259" key="14">
    <source>
        <dbReference type="Pfam" id="PF00136"/>
    </source>
</evidence>
<dbReference type="InterPro" id="IPR043502">
    <property type="entry name" value="DNA/RNA_pol_sf"/>
</dbReference>
<dbReference type="SMART" id="SM00486">
    <property type="entry name" value="POLBc"/>
    <property type="match status" value="1"/>
</dbReference>
<feature type="domain" description="DNA-directed DNA polymerase family B exonuclease" evidence="15">
    <location>
        <begin position="456"/>
        <end position="708"/>
    </location>
</feature>
<keyword evidence="7" id="KW-0863">Zinc-finger</keyword>
<evidence type="ECO:0000256" key="13">
    <source>
        <dbReference type="SAM" id="MobiDB-lite"/>
    </source>
</evidence>
<evidence type="ECO:0000256" key="7">
    <source>
        <dbReference type="ARBA" id="ARBA00022771"/>
    </source>
</evidence>
<dbReference type="InterPro" id="IPR017964">
    <property type="entry name" value="DNA-dir_DNA_pol_B_CS"/>
</dbReference>
<feature type="compositionally biased region" description="Acidic residues" evidence="13">
    <location>
        <begin position="239"/>
        <end position="250"/>
    </location>
</feature>
<dbReference type="EC" id="2.7.7.7" evidence="12"/>
<dbReference type="Gene3D" id="1.10.132.60">
    <property type="entry name" value="DNA polymerase family B, C-terminal domain"/>
    <property type="match status" value="1"/>
</dbReference>
<evidence type="ECO:0000256" key="11">
    <source>
        <dbReference type="ARBA" id="ARBA00023242"/>
    </source>
</evidence>
<comment type="similarity">
    <text evidence="2 12">Belongs to the DNA polymerase type-B family.</text>
</comment>
<keyword evidence="4 12" id="KW-0548">Nucleotidyltransferase</keyword>
<keyword evidence="5 12" id="KW-0235">DNA replication</keyword>
<keyword evidence="9 12" id="KW-0239">DNA-directed DNA polymerase</keyword>
<dbReference type="PROSITE" id="PS00116">
    <property type="entry name" value="DNA_POLYMERASE_B"/>
    <property type="match status" value="1"/>
</dbReference>
<feature type="domain" description="DNA-directed DNA polymerase family B multifunctional" evidence="14">
    <location>
        <begin position="775"/>
        <end position="1231"/>
    </location>
</feature>
<dbReference type="InterPro" id="IPR042087">
    <property type="entry name" value="DNA_pol_B_thumb"/>
</dbReference>
<dbReference type="FunFam" id="1.10.132.60:FF:000033">
    <property type="entry name" value="DNA polymerase"/>
    <property type="match status" value="1"/>
</dbReference>
<evidence type="ECO:0000259" key="17">
    <source>
        <dbReference type="Pfam" id="PF12254"/>
    </source>
</evidence>
<organism evidence="18 19">
    <name type="scientific">Pristionchus pacificus</name>
    <name type="common">Parasitic nematode worm</name>
    <dbReference type="NCBI Taxonomy" id="54126"/>
    <lineage>
        <taxon>Eukaryota</taxon>
        <taxon>Metazoa</taxon>
        <taxon>Ecdysozoa</taxon>
        <taxon>Nematoda</taxon>
        <taxon>Chromadorea</taxon>
        <taxon>Rhabditida</taxon>
        <taxon>Rhabditina</taxon>
        <taxon>Diplogasteromorpha</taxon>
        <taxon>Diplogasteroidea</taxon>
        <taxon>Neodiplogasteridae</taxon>
        <taxon>Pristionchus</taxon>
    </lineage>
</organism>
<evidence type="ECO:0000313" key="19">
    <source>
        <dbReference type="Proteomes" id="UP000005239"/>
    </source>
</evidence>
<dbReference type="InterPro" id="IPR006134">
    <property type="entry name" value="DNA-dir_DNA_pol_B_multi_dom"/>
</dbReference>
<dbReference type="Pfam" id="PF00136">
    <property type="entry name" value="DNA_pol_B"/>
    <property type="match status" value="1"/>
</dbReference>
<evidence type="ECO:0000313" key="18">
    <source>
        <dbReference type="EnsemblMetazoa" id="PPA39596.1"/>
    </source>
</evidence>
<dbReference type="CDD" id="cd05776">
    <property type="entry name" value="DNA_polB_alpha_exo"/>
    <property type="match status" value="1"/>
</dbReference>
<dbReference type="InterPro" id="IPR038256">
    <property type="entry name" value="Pol_alpha_znc_sf"/>
</dbReference>
<dbReference type="InterPro" id="IPR045846">
    <property type="entry name" value="POLBc_alpha"/>
</dbReference>
<reference evidence="19" key="1">
    <citation type="journal article" date="2008" name="Nat. Genet.">
        <title>The Pristionchus pacificus genome provides a unique perspective on nematode lifestyle and parasitism.</title>
        <authorList>
            <person name="Dieterich C."/>
            <person name="Clifton S.W."/>
            <person name="Schuster L.N."/>
            <person name="Chinwalla A."/>
            <person name="Delehaunty K."/>
            <person name="Dinkelacker I."/>
            <person name="Fulton L."/>
            <person name="Fulton R."/>
            <person name="Godfrey J."/>
            <person name="Minx P."/>
            <person name="Mitreva M."/>
            <person name="Roeseler W."/>
            <person name="Tian H."/>
            <person name="Witte H."/>
            <person name="Yang S.P."/>
            <person name="Wilson R.K."/>
            <person name="Sommer R.J."/>
        </authorList>
    </citation>
    <scope>NUCLEOTIDE SEQUENCE [LARGE SCALE GENOMIC DNA]</scope>
    <source>
        <strain evidence="19">PS312</strain>
    </source>
</reference>
<comment type="catalytic activity">
    <reaction evidence="12">
        <text>DNA(n) + a 2'-deoxyribonucleoside 5'-triphosphate = DNA(n+1) + diphosphate</text>
        <dbReference type="Rhea" id="RHEA:22508"/>
        <dbReference type="Rhea" id="RHEA-COMP:17339"/>
        <dbReference type="Rhea" id="RHEA-COMP:17340"/>
        <dbReference type="ChEBI" id="CHEBI:33019"/>
        <dbReference type="ChEBI" id="CHEBI:61560"/>
        <dbReference type="ChEBI" id="CHEBI:173112"/>
        <dbReference type="EC" id="2.7.7.7"/>
    </reaction>
</comment>
<evidence type="ECO:0000256" key="4">
    <source>
        <dbReference type="ARBA" id="ARBA00022695"/>
    </source>
</evidence>
<dbReference type="GO" id="GO:0005658">
    <property type="term" value="C:alpha DNA polymerase:primase complex"/>
    <property type="evidence" value="ECO:0000318"/>
    <property type="project" value="GO_Central"/>
</dbReference>
<dbReference type="Gene3D" id="3.30.420.10">
    <property type="entry name" value="Ribonuclease H-like superfamily/Ribonuclease H"/>
    <property type="match status" value="1"/>
</dbReference>
<dbReference type="EnsemblMetazoa" id="PPA39596.1">
    <property type="protein sequence ID" value="PPA39596.1"/>
    <property type="gene ID" value="WBGene00277965"/>
</dbReference>
<evidence type="ECO:0000256" key="3">
    <source>
        <dbReference type="ARBA" id="ARBA00022679"/>
    </source>
</evidence>
<reference evidence="18" key="2">
    <citation type="submission" date="2022-06" db="UniProtKB">
        <authorList>
            <consortium name="EnsemblMetazoa"/>
        </authorList>
    </citation>
    <scope>IDENTIFICATION</scope>
    <source>
        <strain evidence="18">PS312</strain>
    </source>
</reference>
<dbReference type="GO" id="GO:0003887">
    <property type="term" value="F:DNA-directed DNA polymerase activity"/>
    <property type="evidence" value="ECO:0000318"/>
    <property type="project" value="GO_Central"/>
</dbReference>
<dbReference type="GO" id="GO:0003682">
    <property type="term" value="F:chromatin binding"/>
    <property type="evidence" value="ECO:0000318"/>
    <property type="project" value="GO_Central"/>
</dbReference>
<dbReference type="SUPFAM" id="SSF53098">
    <property type="entry name" value="Ribonuclease H-like"/>
    <property type="match status" value="1"/>
</dbReference>
<dbReference type="GO" id="GO:1902975">
    <property type="term" value="P:mitotic DNA replication initiation"/>
    <property type="evidence" value="ECO:0007669"/>
    <property type="project" value="InterPro"/>
</dbReference>
<comment type="subcellular location">
    <subcellularLocation>
        <location evidence="1">Nucleus</location>
    </subcellularLocation>
</comment>
<dbReference type="Gene3D" id="3.30.70.2820">
    <property type="match status" value="1"/>
</dbReference>
<dbReference type="Gene3D" id="3.90.1600.10">
    <property type="entry name" value="Palm domain of DNA polymerase"/>
    <property type="match status" value="1"/>
</dbReference>
<dbReference type="Pfam" id="PF12254">
    <property type="entry name" value="DNA_pol_alpha_N"/>
    <property type="match status" value="1"/>
</dbReference>
<feature type="domain" description="Zinc finger DNA-directed DNA polymerase family B alpha" evidence="16">
    <location>
        <begin position="1264"/>
        <end position="1447"/>
    </location>
</feature>
<dbReference type="InterPro" id="IPR023211">
    <property type="entry name" value="DNA_pol_palm_dom_sf"/>
</dbReference>
<name>A0A8R1UUY6_PRIPA</name>
<evidence type="ECO:0000256" key="5">
    <source>
        <dbReference type="ARBA" id="ARBA00022705"/>
    </source>
</evidence>
<evidence type="ECO:0000256" key="8">
    <source>
        <dbReference type="ARBA" id="ARBA00022833"/>
    </source>
</evidence>
<dbReference type="Gene3D" id="2.40.50.730">
    <property type="match status" value="1"/>
</dbReference>
<evidence type="ECO:0000256" key="12">
    <source>
        <dbReference type="RuleBase" id="RU000442"/>
    </source>
</evidence>
<dbReference type="Gene3D" id="6.10.10.100">
    <property type="match status" value="1"/>
</dbReference>
<evidence type="ECO:0000259" key="15">
    <source>
        <dbReference type="Pfam" id="PF03104"/>
    </source>
</evidence>
<dbReference type="GO" id="GO:0008270">
    <property type="term" value="F:zinc ion binding"/>
    <property type="evidence" value="ECO:0007669"/>
    <property type="project" value="UniProtKB-KW"/>
</dbReference>
<dbReference type="InterPro" id="IPR012337">
    <property type="entry name" value="RNaseH-like_sf"/>
</dbReference>
<feature type="region of interest" description="Disordered" evidence="13">
    <location>
        <begin position="820"/>
        <end position="855"/>
    </location>
</feature>
<dbReference type="InterPro" id="IPR036397">
    <property type="entry name" value="RNaseH_sf"/>
</dbReference>
<keyword evidence="3 12" id="KW-0808">Transferase</keyword>
<feature type="compositionally biased region" description="Basic and acidic residues" evidence="13">
    <location>
        <begin position="19"/>
        <end position="37"/>
    </location>
</feature>
<dbReference type="GO" id="GO:0003697">
    <property type="term" value="F:single-stranded DNA binding"/>
    <property type="evidence" value="ECO:0000318"/>
    <property type="project" value="GO_Central"/>
</dbReference>
<dbReference type="SUPFAM" id="SSF56672">
    <property type="entry name" value="DNA/RNA polymerases"/>
    <property type="match status" value="1"/>
</dbReference>
<evidence type="ECO:0000256" key="10">
    <source>
        <dbReference type="ARBA" id="ARBA00023125"/>
    </source>
</evidence>
<dbReference type="Pfam" id="PF08996">
    <property type="entry name" value="zf-DNA_Pol"/>
    <property type="match status" value="1"/>
</dbReference>
<evidence type="ECO:0000256" key="9">
    <source>
        <dbReference type="ARBA" id="ARBA00022932"/>
    </source>
</evidence>
<dbReference type="GO" id="GO:0003688">
    <property type="term" value="F:DNA replication origin binding"/>
    <property type="evidence" value="ECO:0000318"/>
    <property type="project" value="GO_Central"/>
</dbReference>
<keyword evidence="6" id="KW-0479">Metal-binding</keyword>
<dbReference type="GO" id="GO:0000166">
    <property type="term" value="F:nucleotide binding"/>
    <property type="evidence" value="ECO:0007669"/>
    <property type="project" value="InterPro"/>
</dbReference>
<dbReference type="Gene3D" id="1.10.3200.20">
    <property type="entry name" value="DNA Polymerase alpha, zinc finger"/>
    <property type="match status" value="1"/>
</dbReference>
<dbReference type="PRINTS" id="PR00106">
    <property type="entry name" value="DNAPOLB"/>
</dbReference>
<dbReference type="CDD" id="cd05532">
    <property type="entry name" value="POLBc_alpha"/>
    <property type="match status" value="1"/>
</dbReference>
<accession>A0A8R1UUY6</accession>
<feature type="region of interest" description="Disordered" evidence="13">
    <location>
        <begin position="1"/>
        <end position="118"/>
    </location>
</feature>
<dbReference type="GO" id="GO:0006272">
    <property type="term" value="P:leading strand elongation"/>
    <property type="evidence" value="ECO:0000318"/>
    <property type="project" value="GO_Central"/>
</dbReference>
<feature type="compositionally biased region" description="Basic and acidic residues" evidence="13">
    <location>
        <begin position="837"/>
        <end position="846"/>
    </location>
</feature>
<proteinExistence type="inferred from homology"/>
<feature type="compositionally biased region" description="Low complexity" evidence="13">
    <location>
        <begin position="187"/>
        <end position="219"/>
    </location>
</feature>
<keyword evidence="8" id="KW-0862">Zinc</keyword>
<dbReference type="InterPro" id="IPR006172">
    <property type="entry name" value="DNA-dir_DNA_pol_B"/>
</dbReference>
<dbReference type="FunFam" id="1.10.287.690:FF:000003">
    <property type="entry name" value="DNA polymerase"/>
    <property type="match status" value="1"/>
</dbReference>
<evidence type="ECO:0000259" key="16">
    <source>
        <dbReference type="Pfam" id="PF08996"/>
    </source>
</evidence>
<evidence type="ECO:0000256" key="6">
    <source>
        <dbReference type="ARBA" id="ARBA00022723"/>
    </source>
</evidence>
<gene>
    <name evidence="18" type="primary">WBGene00277965</name>
</gene>
<dbReference type="InterPro" id="IPR024647">
    <property type="entry name" value="DNA_pol_a_cat_su_N"/>
</dbReference>
<dbReference type="Gene3D" id="1.10.287.690">
    <property type="entry name" value="Helix hairpin bin"/>
    <property type="match status" value="1"/>
</dbReference>
<dbReference type="GO" id="GO:0006273">
    <property type="term" value="P:lagging strand elongation"/>
    <property type="evidence" value="ECO:0000318"/>
    <property type="project" value="GO_Central"/>
</dbReference>
<sequence>MSDDEDSVHERRSSRRRESKGQEKRKSALELFKEARKSGKAHKPADNTVQNVYDEVDEDEYNDIVNQRQRDDFVVDDDGAGYVDHGADFFDDDEEDPGERRRKQKKDKENKPKKGAINSFFSAANSMIKSKAKDDNDIKLEDDDDDLNNLLNEADNVEMETPSRNPFARSEARAPSPDRIMTRAIPRSRLSVPLSASSPRPAPVAAAAAAKTVPVKRPATMSVTPPPVAEKRQKHKEESFDDDFDTGFDVDMDDVGMTNNDERMEESAAPAPVKVESKPVVKMEQPRVEQETMINDWSVEQKDPTPSVVSIAQGSESFYQERDGRQCLRVFWLDAYEDDRKHPGVVYLFGRVFTSAGRSSSICIVVKNIRRQLFFLPRVQEDGTPYPMLDVYNEVKDLLMNTHGIQEVKCKASKRRFINDGTVPEPAEDVEVIEVQYFEGKNSRIAPAYEGKSFTRVYNATTTSMERLLVECRMKGPGWINVANCAPATSKVSWCTYEFVLDMADDMSGVERPKNIVFDTATMDAAPPLRLMCLNVVTALNAKKEPEILALSYLVNTSASIEGPSTDMKYYRNKAFICEPPTGVALPFDLQRKLDERGLREDRVKIVKTEKALLAQFLNLLSSEEKELEPDAYVGHDLQATIALLMAKCEKHKIGAWSRLSRLRRSTAAKQLGHSKAAIWEATAGRLMFDSRAAAMELFPSRQYDLTELCRTLLNKDRTEVAPHEVIAKYCGSSAGIINLLSESWQECYRPLCILEQIQAIPLFRGITNICGGVMSRTLLGGRAERNELLLLHAFHRSQLIAPDKYQHVFADKAKAGKGKVKKETQSSSQTEDDVEEKGGEEKAGEPAKTGGAQYSGGLVLEPKKGLYDTLVLLLDFNSLYPSIIQQFNICFTTIRHDKNGDELPEEPKGVSAKGILPTEIENLVSQRFSVKALMKNEKNPEKYKQYDIRQKALKLTANSMYGCLGFAQSRFYAKPLAALVTAKGREILMETKTSVERLAYEVIYGDTDSIMVNTGDLDQERAKKIAAEITKMVNQRYRQIELEHEGTFRRMLLLKKKKYAALIMPPRPGMAPKKELKGLDIVRRDWSMLAKKIGSDVVDVMLDPSLSREELVEQIDKLLTTLREDLDAGIVSVDMFSIFKSLTRDPSKYENVQQQPHAAVAKRMNESGQKAYKQGDIVEYAICTDGTTASATQRAYHKQEMKAREDLQIDFQYYLSQQVHPVVSRLTAPIEELDAVRVAELLGLDGAHYRSKASSAAADNDSAWQETFDHCEGIKITCPSCEHLNEIREMFMGEGMDRRGALDCCEKCEAPFYRAAAAVYNQFSRQLSSLVEKQQLAAYVCDDVVCAHEMRSLPLRVTRDGLECPKCRTNFMHKEYTAKTLFEQQTFFDRLLDFFTAVKAIKNKDQRTTIEFRPNFKAVEALYHDLKRLNDSYMTKNSYNIVDLCFVFGPMMSK</sequence>
<keyword evidence="11" id="KW-0539">Nucleus</keyword>
<evidence type="ECO:0000256" key="2">
    <source>
        <dbReference type="ARBA" id="ARBA00005755"/>
    </source>
</evidence>
<keyword evidence="10 12" id="KW-0238">DNA-binding</keyword>
<evidence type="ECO:0000256" key="1">
    <source>
        <dbReference type="ARBA" id="ARBA00004123"/>
    </source>
</evidence>
<dbReference type="NCBIfam" id="TIGR00592">
    <property type="entry name" value="pol2"/>
    <property type="match status" value="1"/>
</dbReference>
<feature type="region of interest" description="Disordered" evidence="13">
    <location>
        <begin position="153"/>
        <end position="250"/>
    </location>
</feature>
<keyword evidence="19" id="KW-1185">Reference proteome</keyword>
<protein>
    <recommendedName>
        <fullName evidence="12">DNA polymerase</fullName>
        <ecNumber evidence="12">2.7.7.7</ecNumber>
    </recommendedName>
</protein>
<dbReference type="InterPro" id="IPR015088">
    <property type="entry name" value="Znf_DNA-dir_DNA_pol_B_alpha"/>
</dbReference>
<dbReference type="Proteomes" id="UP000005239">
    <property type="component" value="Unassembled WGS sequence"/>
</dbReference>
<dbReference type="PANTHER" id="PTHR45861">
    <property type="entry name" value="DNA POLYMERASE ALPHA CATALYTIC SUBUNIT"/>
    <property type="match status" value="1"/>
</dbReference>
<dbReference type="PANTHER" id="PTHR45861:SF1">
    <property type="entry name" value="DNA POLYMERASE ALPHA CATALYTIC SUBUNIT"/>
    <property type="match status" value="1"/>
</dbReference>
<feature type="domain" description="DNA polymerase alpha catalytic subunit N-terminal" evidence="17">
    <location>
        <begin position="29"/>
        <end position="91"/>
    </location>
</feature>